<sequence length="252" mass="26447">MRARAGGHSVIRMSNFENRTALITGASAGLGEALAERLAARGWRLVLTARGEDRLAKVAARLGARHLAGDVADPAHRKALVALAEGRLDLLVNNASTLGEVPLPTLSESDLTVWPRLFDVNVRAPIALAQEALPQLRERGGAIVNISSDAATGPYPTWGNYGATKAALDQLSNVLGAEEPAVAVWAVDPGEMSTAMLADAVGAADAAQADPPSEAAERIARVVGFRWCACERDAPPSGRFAADDYSQIEAHE</sequence>
<dbReference type="SUPFAM" id="SSF51735">
    <property type="entry name" value="NAD(P)-binding Rossmann-fold domains"/>
    <property type="match status" value="1"/>
</dbReference>
<dbReference type="GO" id="GO:0016491">
    <property type="term" value="F:oxidoreductase activity"/>
    <property type="evidence" value="ECO:0007669"/>
    <property type="project" value="UniProtKB-KW"/>
</dbReference>
<accession>A0A1G7BBS2</accession>
<reference evidence="5" key="1">
    <citation type="submission" date="2016-10" db="EMBL/GenBank/DDBJ databases">
        <authorList>
            <person name="Varghese N."/>
            <person name="Submissions S."/>
        </authorList>
    </citation>
    <scope>NUCLEOTIDE SEQUENCE [LARGE SCALE GENOMIC DNA]</scope>
    <source>
        <strain evidence="5">CGMCC 4.3516</strain>
    </source>
</reference>
<name>A0A1G7BBS2_9ACTN</name>
<comment type="similarity">
    <text evidence="1 3">Belongs to the short-chain dehydrogenases/reductases (SDR) family.</text>
</comment>
<protein>
    <submittedName>
        <fullName evidence="4">NADP-dependent 3-hydroxy acid dehydrogenase YdfG</fullName>
    </submittedName>
</protein>
<dbReference type="PANTHER" id="PTHR44196:SF1">
    <property type="entry name" value="DEHYDROGENASE_REDUCTASE SDR FAMILY MEMBER 7B"/>
    <property type="match status" value="1"/>
</dbReference>
<evidence type="ECO:0000313" key="5">
    <source>
        <dbReference type="Proteomes" id="UP000198949"/>
    </source>
</evidence>
<keyword evidence="5" id="KW-1185">Reference proteome</keyword>
<dbReference type="AlphaFoldDB" id="A0A1G7BBS2"/>
<dbReference type="InterPro" id="IPR020904">
    <property type="entry name" value="Sc_DH/Rdtase_CS"/>
</dbReference>
<organism evidence="4 5">
    <name type="scientific">Glycomyces harbinensis</name>
    <dbReference type="NCBI Taxonomy" id="58114"/>
    <lineage>
        <taxon>Bacteria</taxon>
        <taxon>Bacillati</taxon>
        <taxon>Actinomycetota</taxon>
        <taxon>Actinomycetes</taxon>
        <taxon>Glycomycetales</taxon>
        <taxon>Glycomycetaceae</taxon>
        <taxon>Glycomyces</taxon>
    </lineage>
</organism>
<dbReference type="InterPro" id="IPR036291">
    <property type="entry name" value="NAD(P)-bd_dom_sf"/>
</dbReference>
<dbReference type="InterPro" id="IPR002347">
    <property type="entry name" value="SDR_fam"/>
</dbReference>
<dbReference type="Pfam" id="PF00106">
    <property type="entry name" value="adh_short"/>
    <property type="match status" value="1"/>
</dbReference>
<dbReference type="PRINTS" id="PR00080">
    <property type="entry name" value="SDRFAMILY"/>
</dbReference>
<evidence type="ECO:0000256" key="3">
    <source>
        <dbReference type="RuleBase" id="RU000363"/>
    </source>
</evidence>
<evidence type="ECO:0000313" key="4">
    <source>
        <dbReference type="EMBL" id="SDE24519.1"/>
    </source>
</evidence>
<dbReference type="GO" id="GO:0016020">
    <property type="term" value="C:membrane"/>
    <property type="evidence" value="ECO:0007669"/>
    <property type="project" value="TreeGrafter"/>
</dbReference>
<dbReference type="STRING" id="58114.SAMN05216270_11664"/>
<dbReference type="PROSITE" id="PS00061">
    <property type="entry name" value="ADH_SHORT"/>
    <property type="match status" value="1"/>
</dbReference>
<keyword evidence="2" id="KW-0560">Oxidoreductase</keyword>
<dbReference type="EMBL" id="FNAD01000016">
    <property type="protein sequence ID" value="SDE24519.1"/>
    <property type="molecule type" value="Genomic_DNA"/>
</dbReference>
<proteinExistence type="inferred from homology"/>
<dbReference type="PRINTS" id="PR00081">
    <property type="entry name" value="GDHRDH"/>
</dbReference>
<dbReference type="Gene3D" id="3.40.50.720">
    <property type="entry name" value="NAD(P)-binding Rossmann-like Domain"/>
    <property type="match status" value="1"/>
</dbReference>
<gene>
    <name evidence="4" type="ORF">SAMN05216270_11664</name>
</gene>
<evidence type="ECO:0000256" key="1">
    <source>
        <dbReference type="ARBA" id="ARBA00006484"/>
    </source>
</evidence>
<dbReference type="Proteomes" id="UP000198949">
    <property type="component" value="Unassembled WGS sequence"/>
</dbReference>
<evidence type="ECO:0000256" key="2">
    <source>
        <dbReference type="ARBA" id="ARBA00023002"/>
    </source>
</evidence>
<dbReference type="CDD" id="cd05233">
    <property type="entry name" value="SDR_c"/>
    <property type="match status" value="1"/>
</dbReference>
<dbReference type="PANTHER" id="PTHR44196">
    <property type="entry name" value="DEHYDROGENASE/REDUCTASE SDR FAMILY MEMBER 7B"/>
    <property type="match status" value="1"/>
</dbReference>